<name>A0AAV7LHR6_PLEWA</name>
<feature type="region of interest" description="Disordered" evidence="1">
    <location>
        <begin position="112"/>
        <end position="173"/>
    </location>
</feature>
<sequence length="195" mass="21200">MSQPLHNHERDKTSMKCLKGVQTPKERTGKELRGRGQAVENGARLILLLRRGRNFILHLYRPRGSLSPERSGDPSEGAGHQLTLRRALLGTLPTSGRLLGLRTCRRAVLAGRTQERTGARPPLRLYAASEGHPRPEPEPEVPPPPLSASEVPTGELLERGAGPAGSWPLRPHERDLKGRAALARGAILRTEAGGT</sequence>
<evidence type="ECO:0000313" key="2">
    <source>
        <dbReference type="EMBL" id="KAJ1089927.1"/>
    </source>
</evidence>
<reference evidence="2" key="1">
    <citation type="journal article" date="2022" name="bioRxiv">
        <title>Sequencing and chromosome-scale assembly of the giantPleurodeles waltlgenome.</title>
        <authorList>
            <person name="Brown T."/>
            <person name="Elewa A."/>
            <person name="Iarovenko S."/>
            <person name="Subramanian E."/>
            <person name="Araus A.J."/>
            <person name="Petzold A."/>
            <person name="Susuki M."/>
            <person name="Suzuki K.-i.T."/>
            <person name="Hayashi T."/>
            <person name="Toyoda A."/>
            <person name="Oliveira C."/>
            <person name="Osipova E."/>
            <person name="Leigh N.D."/>
            <person name="Simon A."/>
            <person name="Yun M.H."/>
        </authorList>
    </citation>
    <scope>NUCLEOTIDE SEQUENCE</scope>
    <source>
        <strain evidence="2">20211129_DDA</strain>
        <tissue evidence="2">Liver</tissue>
    </source>
</reference>
<evidence type="ECO:0000256" key="1">
    <source>
        <dbReference type="SAM" id="MobiDB-lite"/>
    </source>
</evidence>
<dbReference type="EMBL" id="JANPWB010000015">
    <property type="protein sequence ID" value="KAJ1089927.1"/>
    <property type="molecule type" value="Genomic_DNA"/>
</dbReference>
<protein>
    <submittedName>
        <fullName evidence="2">Uncharacterized protein</fullName>
    </submittedName>
</protein>
<dbReference type="Proteomes" id="UP001066276">
    <property type="component" value="Chromosome 11"/>
</dbReference>
<evidence type="ECO:0000313" key="3">
    <source>
        <dbReference type="Proteomes" id="UP001066276"/>
    </source>
</evidence>
<keyword evidence="3" id="KW-1185">Reference proteome</keyword>
<gene>
    <name evidence="2" type="ORF">NDU88_003067</name>
</gene>
<proteinExistence type="predicted"/>
<organism evidence="2 3">
    <name type="scientific">Pleurodeles waltl</name>
    <name type="common">Iberian ribbed newt</name>
    <dbReference type="NCBI Taxonomy" id="8319"/>
    <lineage>
        <taxon>Eukaryota</taxon>
        <taxon>Metazoa</taxon>
        <taxon>Chordata</taxon>
        <taxon>Craniata</taxon>
        <taxon>Vertebrata</taxon>
        <taxon>Euteleostomi</taxon>
        <taxon>Amphibia</taxon>
        <taxon>Batrachia</taxon>
        <taxon>Caudata</taxon>
        <taxon>Salamandroidea</taxon>
        <taxon>Salamandridae</taxon>
        <taxon>Pleurodelinae</taxon>
        <taxon>Pleurodeles</taxon>
    </lineage>
</organism>
<dbReference type="AlphaFoldDB" id="A0AAV7LHR6"/>
<comment type="caution">
    <text evidence="2">The sequence shown here is derived from an EMBL/GenBank/DDBJ whole genome shotgun (WGS) entry which is preliminary data.</text>
</comment>
<accession>A0AAV7LHR6</accession>